<dbReference type="Gene3D" id="3.40.50.300">
    <property type="entry name" value="P-loop containing nucleotide triphosphate hydrolases"/>
    <property type="match status" value="1"/>
</dbReference>
<dbReference type="InterPro" id="IPR005702">
    <property type="entry name" value="Wzc-like_C"/>
</dbReference>
<dbReference type="GO" id="GO:0045227">
    <property type="term" value="P:capsule polysaccharide biosynthetic process"/>
    <property type="evidence" value="ECO:0007669"/>
    <property type="project" value="UniProtKB-UniPathway"/>
</dbReference>
<evidence type="ECO:0000256" key="8">
    <source>
        <dbReference type="ARBA" id="ARBA00022840"/>
    </source>
</evidence>
<dbReference type="InterPro" id="IPR025669">
    <property type="entry name" value="AAA_dom"/>
</dbReference>
<evidence type="ECO:0000256" key="1">
    <source>
        <dbReference type="ARBA" id="ARBA00005132"/>
    </source>
</evidence>
<dbReference type="OrthoDB" id="9794577at2"/>
<dbReference type="CDD" id="cd05387">
    <property type="entry name" value="BY-kinase"/>
    <property type="match status" value="1"/>
</dbReference>
<evidence type="ECO:0000256" key="10">
    <source>
        <dbReference type="ARBA" id="ARBA00023137"/>
    </source>
</evidence>
<keyword evidence="8" id="KW-0067">ATP-binding</keyword>
<dbReference type="PANTHER" id="PTHR32309:SF13">
    <property type="entry name" value="FERRIC ENTEROBACTIN TRANSPORT PROTEIN FEPE"/>
    <property type="match status" value="1"/>
</dbReference>
<dbReference type="EC" id="2.7.10.2" evidence="3"/>
<dbReference type="InterPro" id="IPR027417">
    <property type="entry name" value="P-loop_NTPase"/>
</dbReference>
<dbReference type="UniPathway" id="UPA00934"/>
<dbReference type="PANTHER" id="PTHR32309">
    <property type="entry name" value="TYROSINE-PROTEIN KINASE"/>
    <property type="match status" value="1"/>
</dbReference>
<keyword evidence="9" id="KW-0972">Capsule biogenesis/degradation</keyword>
<feature type="domain" description="AAA" evidence="14">
    <location>
        <begin position="64"/>
        <end position="212"/>
    </location>
</feature>
<evidence type="ECO:0000256" key="7">
    <source>
        <dbReference type="ARBA" id="ARBA00022777"/>
    </source>
</evidence>
<keyword evidence="7 15" id="KW-0418">Kinase</keyword>
<evidence type="ECO:0000256" key="4">
    <source>
        <dbReference type="ARBA" id="ARBA00019200"/>
    </source>
</evidence>
<dbReference type="NCBIfam" id="TIGR01007">
    <property type="entry name" value="eps_fam"/>
    <property type="match status" value="1"/>
</dbReference>
<dbReference type="RefSeq" id="WP_056976899.1">
    <property type="nucleotide sequence ID" value="NZ_AYYP01000047.1"/>
</dbReference>
<comment type="catalytic activity">
    <reaction evidence="13">
        <text>L-tyrosyl-[protein] + ATP = O-phospho-L-tyrosyl-[protein] + ADP + H(+)</text>
        <dbReference type="Rhea" id="RHEA:10596"/>
        <dbReference type="Rhea" id="RHEA-COMP:10136"/>
        <dbReference type="Rhea" id="RHEA-COMP:20101"/>
        <dbReference type="ChEBI" id="CHEBI:15378"/>
        <dbReference type="ChEBI" id="CHEBI:30616"/>
        <dbReference type="ChEBI" id="CHEBI:46858"/>
        <dbReference type="ChEBI" id="CHEBI:61978"/>
        <dbReference type="ChEBI" id="CHEBI:456216"/>
        <dbReference type="EC" id="2.7.10.2"/>
    </reaction>
</comment>
<evidence type="ECO:0000259" key="14">
    <source>
        <dbReference type="Pfam" id="PF13614"/>
    </source>
</evidence>
<dbReference type="FunFam" id="3.40.50.300:FF:000527">
    <property type="entry name" value="Tyrosine-protein kinase etk"/>
    <property type="match status" value="1"/>
</dbReference>
<evidence type="ECO:0000256" key="6">
    <source>
        <dbReference type="ARBA" id="ARBA00022741"/>
    </source>
</evidence>
<sequence>MGLFRKNKNQDANTMETGVKMITVTDPTSVDTEQFNTIRTNIKFSNVDKDYKTLMITSSNMSEGKSTVSANIATAFAKQGLHTLLVDSDLRRPTINATFGIDNPQGLSNYLSERSFDVNKIIYKTSVKNLYVMPSGPIPPNPSELIGSKRMAELIKKLSEQLDLVIFDAPPVLSVTDAQIVSTNVDGTILVVRANKTEKAAVKEAVRLIKQVGGHIIGTVLNDVEVKGSGYYGYYGYSKDSKKKK</sequence>
<evidence type="ECO:0000256" key="5">
    <source>
        <dbReference type="ARBA" id="ARBA00022679"/>
    </source>
</evidence>
<evidence type="ECO:0000256" key="12">
    <source>
        <dbReference type="ARBA" id="ARBA00024964"/>
    </source>
</evidence>
<dbReference type="GO" id="GO:0005524">
    <property type="term" value="F:ATP binding"/>
    <property type="evidence" value="ECO:0007669"/>
    <property type="project" value="UniProtKB-KW"/>
</dbReference>
<dbReference type="Proteomes" id="UP000051008">
    <property type="component" value="Unassembled WGS sequence"/>
</dbReference>
<dbReference type="AlphaFoldDB" id="A0A0R2A997"/>
<accession>A0A0R2A997</accession>
<reference evidence="15 16" key="1">
    <citation type="journal article" date="2015" name="Genome Announc.">
        <title>Expanding the biotechnology potential of lactobacilli through comparative genomics of 213 strains and associated genera.</title>
        <authorList>
            <person name="Sun Z."/>
            <person name="Harris H.M."/>
            <person name="McCann A."/>
            <person name="Guo C."/>
            <person name="Argimon S."/>
            <person name="Zhang W."/>
            <person name="Yang X."/>
            <person name="Jeffery I.B."/>
            <person name="Cooney J.C."/>
            <person name="Kagawa T.F."/>
            <person name="Liu W."/>
            <person name="Song Y."/>
            <person name="Salvetti E."/>
            <person name="Wrobel A."/>
            <person name="Rasinkangas P."/>
            <person name="Parkhill J."/>
            <person name="Rea M.C."/>
            <person name="O'Sullivan O."/>
            <person name="Ritari J."/>
            <person name="Douillard F.P."/>
            <person name="Paul Ross R."/>
            <person name="Yang R."/>
            <person name="Briner A.E."/>
            <person name="Felis G.E."/>
            <person name="de Vos W.M."/>
            <person name="Barrangou R."/>
            <person name="Klaenhammer T.R."/>
            <person name="Caufield P.W."/>
            <person name="Cui Y."/>
            <person name="Zhang H."/>
            <person name="O'Toole P.W."/>
        </authorList>
    </citation>
    <scope>NUCLEOTIDE SEQUENCE [LARGE SCALE GENOMIC DNA]</scope>
    <source>
        <strain evidence="15 16">DSM 20509</strain>
    </source>
</reference>
<evidence type="ECO:0000313" key="15">
    <source>
        <dbReference type="EMBL" id="KRM63944.1"/>
    </source>
</evidence>
<keyword evidence="10" id="KW-0829">Tyrosine-protein kinase</keyword>
<evidence type="ECO:0000313" key="16">
    <source>
        <dbReference type="Proteomes" id="UP000051008"/>
    </source>
</evidence>
<evidence type="ECO:0000256" key="11">
    <source>
        <dbReference type="ARBA" id="ARBA00023169"/>
    </source>
</evidence>
<comment type="similarity">
    <text evidence="2">Belongs to the CpsD/CapB family.</text>
</comment>
<keyword evidence="16" id="KW-1185">Reference proteome</keyword>
<dbReference type="GO" id="GO:0005886">
    <property type="term" value="C:plasma membrane"/>
    <property type="evidence" value="ECO:0007669"/>
    <property type="project" value="TreeGrafter"/>
</dbReference>
<evidence type="ECO:0000256" key="3">
    <source>
        <dbReference type="ARBA" id="ARBA00011903"/>
    </source>
</evidence>
<keyword evidence="5" id="KW-0808">Transferase</keyword>
<keyword evidence="6" id="KW-0547">Nucleotide-binding</keyword>
<dbReference type="PATRIC" id="fig|1423718.3.peg.163"/>
<dbReference type="EMBL" id="AYYP01000047">
    <property type="protein sequence ID" value="KRM63944.1"/>
    <property type="molecule type" value="Genomic_DNA"/>
</dbReference>
<dbReference type="SUPFAM" id="SSF52540">
    <property type="entry name" value="P-loop containing nucleoside triphosphate hydrolases"/>
    <property type="match status" value="1"/>
</dbReference>
<evidence type="ECO:0000256" key="9">
    <source>
        <dbReference type="ARBA" id="ARBA00022903"/>
    </source>
</evidence>
<evidence type="ECO:0000256" key="13">
    <source>
        <dbReference type="ARBA" id="ARBA00051245"/>
    </source>
</evidence>
<gene>
    <name evidence="15" type="ORF">FC14_GL000160</name>
</gene>
<comment type="pathway">
    <text evidence="1">Capsule biogenesis; capsule polysaccharide biosynthesis.</text>
</comment>
<proteinExistence type="inferred from homology"/>
<evidence type="ECO:0000256" key="2">
    <source>
        <dbReference type="ARBA" id="ARBA00007316"/>
    </source>
</evidence>
<dbReference type="GO" id="GO:0004715">
    <property type="term" value="F:non-membrane spanning protein tyrosine kinase activity"/>
    <property type="evidence" value="ECO:0007669"/>
    <property type="project" value="UniProtKB-EC"/>
</dbReference>
<protein>
    <recommendedName>
        <fullName evidence="4">Tyrosine-protein kinase CpsD</fullName>
        <ecNumber evidence="3">2.7.10.2</ecNumber>
    </recommendedName>
</protein>
<comment type="function">
    <text evidence="12">Involved in the regulation of capsular polysaccharide biosynthesis. Autophosphorylation of CpsD attenuates its activity and reduces the level of encapsulation. May be part of a complex that directs the coordinated polymerization and export to the cell surface of the capsular polysaccharide.</text>
</comment>
<comment type="caution">
    <text evidence="15">The sequence shown here is derived from an EMBL/GenBank/DDBJ whole genome shotgun (WGS) entry which is preliminary data.</text>
</comment>
<organism evidence="15 16">
    <name type="scientific">Ligilactobacillus agilis DSM 20509</name>
    <dbReference type="NCBI Taxonomy" id="1423718"/>
    <lineage>
        <taxon>Bacteria</taxon>
        <taxon>Bacillati</taxon>
        <taxon>Bacillota</taxon>
        <taxon>Bacilli</taxon>
        <taxon>Lactobacillales</taxon>
        <taxon>Lactobacillaceae</taxon>
        <taxon>Ligilactobacillus</taxon>
    </lineage>
</organism>
<dbReference type="InterPro" id="IPR050445">
    <property type="entry name" value="Bact_polysacc_biosynth/exp"/>
</dbReference>
<name>A0A0R2A997_9LACO</name>
<dbReference type="GO" id="GO:0042802">
    <property type="term" value="F:identical protein binding"/>
    <property type="evidence" value="ECO:0007669"/>
    <property type="project" value="UniProtKB-ARBA"/>
</dbReference>
<dbReference type="Pfam" id="PF13614">
    <property type="entry name" value="AAA_31"/>
    <property type="match status" value="1"/>
</dbReference>
<keyword evidence="11" id="KW-0270">Exopolysaccharide synthesis</keyword>